<feature type="region of interest" description="Disordered" evidence="1">
    <location>
        <begin position="221"/>
        <end position="263"/>
    </location>
</feature>
<organism evidence="3">
    <name type="scientific">Micromonas pusilla (strain CCMP1545)</name>
    <name type="common">Picoplanktonic green alga</name>
    <dbReference type="NCBI Taxonomy" id="564608"/>
    <lineage>
        <taxon>Eukaryota</taxon>
        <taxon>Viridiplantae</taxon>
        <taxon>Chlorophyta</taxon>
        <taxon>Mamiellophyceae</taxon>
        <taxon>Mamiellales</taxon>
        <taxon>Mamiellaceae</taxon>
        <taxon>Micromonas</taxon>
    </lineage>
</organism>
<evidence type="ECO:0000256" key="1">
    <source>
        <dbReference type="SAM" id="MobiDB-lite"/>
    </source>
</evidence>
<dbReference type="OMA" id="WWKERIS"/>
<feature type="compositionally biased region" description="Basic and acidic residues" evidence="1">
    <location>
        <begin position="730"/>
        <end position="741"/>
    </location>
</feature>
<sequence length="741" mass="77132">MNRPRGRAAASTPSPAGRTSRANEAGEIDEASTSADAPVTPSQLPMSALPANFADIDPAFLEAIGKEERAKLKAQYRRAGRSVRTPRRTDGVGGGATTASAFTSPGDVGIASFFNDVGARVKLAADEVGTRVGFGRLLGRGEDASPSTPNPTNAAASTVTALTPTTSRGDVDESRLGTIRSRTEHFARLRATAAFIRETEARVRAEDARRETEEGLTVMQSPDANGVVTYTSTPASRGRRRRATDATTKNAPPPPPRATEQPSETFVSICDAAEKLASSRRAIETSLMPQYYAFVNSLRESAAAAAENEDDEQLQTNVETHLATLLLVETELQSEMKRLKTNHLKAVVLRAKPDCAHEASLKKNVAYAYQIARTDLSAQFKRARDSVSEMLKGNAAAKVVSTQRVLRASDAAYDELERFYKTTVRLRGEFLGHPGMREGGEAGAGVRVAAAAREAALATRAALRHCFHETTIIKHGGAGARAGAGLGANEVPEGVEESWRAHIASLDEELSSARVGARSGASSPATSVASTPRRGNSPGTDGDAPSVVVVSTAPPPAEMASAALEQLRGALRNAIDAVEEATRACASLAAAASTDALGNVVDEVTLHAAPLGYRRTTTHLVPVKDKTAALFHALTVIVDGERRGGGGGGNGGGGGGGARGRNARTPPSTRRTSPSRVARGGGAAAGAGAAGDAAAGANKLARMFGRLFGRGKDEDAGVARGRSAGYDAIASRRAERRGGRN</sequence>
<feature type="region of interest" description="Disordered" evidence="1">
    <location>
        <begin position="75"/>
        <end position="101"/>
    </location>
</feature>
<feature type="region of interest" description="Disordered" evidence="1">
    <location>
        <begin position="711"/>
        <end position="741"/>
    </location>
</feature>
<dbReference type="GeneID" id="9686392"/>
<protein>
    <submittedName>
        <fullName evidence="2">Predicted protein</fullName>
    </submittedName>
</protein>
<feature type="region of interest" description="Disordered" evidence="1">
    <location>
        <begin position="1"/>
        <end position="46"/>
    </location>
</feature>
<dbReference type="OrthoDB" id="10664010at2759"/>
<dbReference type="KEGG" id="mpp:MICPUCDRAFT_48090"/>
<evidence type="ECO:0000313" key="3">
    <source>
        <dbReference type="Proteomes" id="UP000001876"/>
    </source>
</evidence>
<reference evidence="2 3" key="1">
    <citation type="journal article" date="2009" name="Science">
        <title>Green evolution and dynamic adaptations revealed by genomes of the marine picoeukaryotes Micromonas.</title>
        <authorList>
            <person name="Worden A.Z."/>
            <person name="Lee J.H."/>
            <person name="Mock T."/>
            <person name="Rouze P."/>
            <person name="Simmons M.P."/>
            <person name="Aerts A.L."/>
            <person name="Allen A.E."/>
            <person name="Cuvelier M.L."/>
            <person name="Derelle E."/>
            <person name="Everett M.V."/>
            <person name="Foulon E."/>
            <person name="Grimwood J."/>
            <person name="Gundlach H."/>
            <person name="Henrissat B."/>
            <person name="Napoli C."/>
            <person name="McDonald S.M."/>
            <person name="Parker M.S."/>
            <person name="Rombauts S."/>
            <person name="Salamov A."/>
            <person name="Von Dassow P."/>
            <person name="Badger J.H."/>
            <person name="Coutinho P.M."/>
            <person name="Demir E."/>
            <person name="Dubchak I."/>
            <person name="Gentemann C."/>
            <person name="Eikrem W."/>
            <person name="Gready J.E."/>
            <person name="John U."/>
            <person name="Lanier W."/>
            <person name="Lindquist E.A."/>
            <person name="Lucas S."/>
            <person name="Mayer K.F."/>
            <person name="Moreau H."/>
            <person name="Not F."/>
            <person name="Otillar R."/>
            <person name="Panaud O."/>
            <person name="Pangilinan J."/>
            <person name="Paulsen I."/>
            <person name="Piegu B."/>
            <person name="Poliakov A."/>
            <person name="Robbens S."/>
            <person name="Schmutz J."/>
            <person name="Toulza E."/>
            <person name="Wyss T."/>
            <person name="Zelensky A."/>
            <person name="Zhou K."/>
            <person name="Armbrust E.V."/>
            <person name="Bhattacharya D."/>
            <person name="Goodenough U.W."/>
            <person name="Van de Peer Y."/>
            <person name="Grigoriev I.V."/>
        </authorList>
    </citation>
    <scope>NUCLEOTIDE SEQUENCE [LARGE SCALE GENOMIC DNA]</scope>
    <source>
        <strain evidence="2 3">CCMP1545</strain>
    </source>
</reference>
<feature type="region of interest" description="Disordered" evidence="1">
    <location>
        <begin position="140"/>
        <end position="174"/>
    </location>
</feature>
<name>C1MZG9_MICPC</name>
<feature type="compositionally biased region" description="Polar residues" evidence="1">
    <location>
        <begin position="145"/>
        <end position="168"/>
    </location>
</feature>
<dbReference type="RefSeq" id="XP_003061216.1">
    <property type="nucleotide sequence ID" value="XM_003061170.1"/>
</dbReference>
<feature type="compositionally biased region" description="Low complexity" evidence="1">
    <location>
        <begin position="663"/>
        <end position="678"/>
    </location>
</feature>
<feature type="region of interest" description="Disordered" evidence="1">
    <location>
        <begin position="641"/>
        <end position="691"/>
    </location>
</feature>
<dbReference type="AlphaFoldDB" id="C1MZG9"/>
<keyword evidence="3" id="KW-1185">Reference proteome</keyword>
<feature type="compositionally biased region" description="Basic residues" evidence="1">
    <location>
        <begin position="75"/>
        <end position="86"/>
    </location>
</feature>
<feature type="region of interest" description="Disordered" evidence="1">
    <location>
        <begin position="514"/>
        <end position="546"/>
    </location>
</feature>
<dbReference type="EMBL" id="GG663743">
    <property type="protein sequence ID" value="EEH54866.1"/>
    <property type="molecule type" value="Genomic_DNA"/>
</dbReference>
<accession>C1MZG9</accession>
<gene>
    <name evidence="2" type="ORF">MICPUCDRAFT_48090</name>
</gene>
<proteinExistence type="predicted"/>
<feature type="compositionally biased region" description="Gly residues" evidence="1">
    <location>
        <begin position="679"/>
        <end position="689"/>
    </location>
</feature>
<feature type="compositionally biased region" description="Low complexity" evidence="1">
    <location>
        <begin position="514"/>
        <end position="532"/>
    </location>
</feature>
<evidence type="ECO:0000313" key="2">
    <source>
        <dbReference type="EMBL" id="EEH54866.1"/>
    </source>
</evidence>
<dbReference type="Proteomes" id="UP000001876">
    <property type="component" value="Unassembled WGS sequence"/>
</dbReference>
<feature type="compositionally biased region" description="Polar residues" evidence="1">
    <location>
        <begin position="31"/>
        <end position="45"/>
    </location>
</feature>
<feature type="compositionally biased region" description="Gly residues" evidence="1">
    <location>
        <begin position="645"/>
        <end position="659"/>
    </location>
</feature>